<evidence type="ECO:0000313" key="6">
    <source>
        <dbReference type="Proteomes" id="UP000246964"/>
    </source>
</evidence>
<keyword evidence="2" id="KW-0547">Nucleotide-binding</keyword>
<dbReference type="Pfam" id="PF01695">
    <property type="entry name" value="IstB_IS21"/>
    <property type="match status" value="1"/>
</dbReference>
<dbReference type="PANTHER" id="PTHR30050">
    <property type="entry name" value="CHROMOSOMAL REPLICATION INITIATOR PROTEIN DNAA"/>
    <property type="match status" value="1"/>
</dbReference>
<dbReference type="SMART" id="SM00382">
    <property type="entry name" value="AAA"/>
    <property type="match status" value="1"/>
</dbReference>
<sequence>MNQLDNIAKQLRSLRLGAAASQLATLVATAEANEESYLSFAESLVSHEITQRNVNRIKRHYKQAQFPNEKRLDLFDYRHQTTVTKRQINGLLDFSFIDERQNVIFIGPPGVGKTHLAIGIGHEAIQAGYKVLFRNALTLVEELELAEMKGELKKRLTQLSKYDLIIIDELGYLPMSRQSRYNLFQLINSLYEYRSIILTTNKDFTSWGEFFHDDNVAVPIIDRIIHHSHIFMLGGESYRLKEKVSKT</sequence>
<dbReference type="GO" id="GO:0005524">
    <property type="term" value="F:ATP binding"/>
    <property type="evidence" value="ECO:0007669"/>
    <property type="project" value="UniProtKB-KW"/>
</dbReference>
<evidence type="ECO:0000256" key="3">
    <source>
        <dbReference type="ARBA" id="ARBA00022840"/>
    </source>
</evidence>
<dbReference type="InterPro" id="IPR028350">
    <property type="entry name" value="DNAC/IstB-like"/>
</dbReference>
<gene>
    <name evidence="5" type="ORF">DET45_1422</name>
</gene>
<dbReference type="InterPro" id="IPR002611">
    <property type="entry name" value="IstB_ATP-bd"/>
</dbReference>
<reference evidence="5 6" key="1">
    <citation type="submission" date="2018-05" db="EMBL/GenBank/DDBJ databases">
        <title>Freshwater and sediment microbial communities from various areas in North America, analyzing microbe dynamics in response to fracking.</title>
        <authorList>
            <person name="Lamendella R."/>
        </authorList>
    </citation>
    <scope>NUCLEOTIDE SEQUENCE [LARGE SCALE GENOMIC DNA]</scope>
    <source>
        <strain evidence="5 6">125B1</strain>
    </source>
</reference>
<comment type="caution">
    <text evidence="5">The sequence shown here is derived from an EMBL/GenBank/DDBJ whole genome shotgun (WGS) entry which is preliminary data.</text>
</comment>
<keyword evidence="3" id="KW-0067">ATP-binding</keyword>
<organism evidence="5 6">
    <name type="scientific">Pseudidiomarina maritima</name>
    <dbReference type="NCBI Taxonomy" id="519453"/>
    <lineage>
        <taxon>Bacteria</taxon>
        <taxon>Pseudomonadati</taxon>
        <taxon>Pseudomonadota</taxon>
        <taxon>Gammaproteobacteria</taxon>
        <taxon>Alteromonadales</taxon>
        <taxon>Idiomarinaceae</taxon>
        <taxon>Pseudidiomarina</taxon>
    </lineage>
</organism>
<evidence type="ECO:0000256" key="1">
    <source>
        <dbReference type="ARBA" id="ARBA00008059"/>
    </source>
</evidence>
<protein>
    <submittedName>
        <fullName evidence="5">DNA replication protein DnaC</fullName>
    </submittedName>
</protein>
<keyword evidence="6" id="KW-1185">Reference proteome</keyword>
<accession>A0A317PVY1</accession>
<dbReference type="PANTHER" id="PTHR30050:SF4">
    <property type="entry name" value="ATP-BINDING PROTEIN RV3427C IN INSERTION SEQUENCE-RELATED"/>
    <property type="match status" value="1"/>
</dbReference>
<dbReference type="SUPFAM" id="SSF52540">
    <property type="entry name" value="P-loop containing nucleoside triphosphate hydrolases"/>
    <property type="match status" value="1"/>
</dbReference>
<evidence type="ECO:0000259" key="4">
    <source>
        <dbReference type="SMART" id="SM00382"/>
    </source>
</evidence>
<name>A0A317PVY1_9GAMM</name>
<evidence type="ECO:0000256" key="2">
    <source>
        <dbReference type="ARBA" id="ARBA00022741"/>
    </source>
</evidence>
<dbReference type="EMBL" id="QGTT01000042">
    <property type="protein sequence ID" value="PWW05902.1"/>
    <property type="molecule type" value="Genomic_DNA"/>
</dbReference>
<comment type="similarity">
    <text evidence="1">Belongs to the IS21/IS1162 putative ATP-binding protein family.</text>
</comment>
<dbReference type="InterPro" id="IPR047661">
    <property type="entry name" value="IstB"/>
</dbReference>
<dbReference type="Gene3D" id="3.40.50.300">
    <property type="entry name" value="P-loop containing nucleotide triphosphate hydrolases"/>
    <property type="match status" value="1"/>
</dbReference>
<feature type="domain" description="AAA+ ATPase" evidence="4">
    <location>
        <begin position="99"/>
        <end position="231"/>
    </location>
</feature>
<dbReference type="AlphaFoldDB" id="A0A317PVY1"/>
<dbReference type="RefSeq" id="WP_110077105.1">
    <property type="nucleotide sequence ID" value="NZ_QGTT01000042.1"/>
</dbReference>
<dbReference type="InterPro" id="IPR003593">
    <property type="entry name" value="AAA+_ATPase"/>
</dbReference>
<dbReference type="Proteomes" id="UP000246964">
    <property type="component" value="Unassembled WGS sequence"/>
</dbReference>
<dbReference type="CDD" id="cd00009">
    <property type="entry name" value="AAA"/>
    <property type="match status" value="1"/>
</dbReference>
<dbReference type="NCBIfam" id="NF038214">
    <property type="entry name" value="IS21_help_AAA"/>
    <property type="match status" value="1"/>
</dbReference>
<evidence type="ECO:0000313" key="5">
    <source>
        <dbReference type="EMBL" id="PWW05902.1"/>
    </source>
</evidence>
<dbReference type="GO" id="GO:0006260">
    <property type="term" value="P:DNA replication"/>
    <property type="evidence" value="ECO:0007669"/>
    <property type="project" value="TreeGrafter"/>
</dbReference>
<dbReference type="InterPro" id="IPR027417">
    <property type="entry name" value="P-loop_NTPase"/>
</dbReference>
<dbReference type="OrthoDB" id="9773429at2"/>
<proteinExistence type="inferred from homology"/>
<dbReference type="PIRSF" id="PIRSF003073">
    <property type="entry name" value="DNAC_TnpB_IstB"/>
    <property type="match status" value="1"/>
</dbReference>